<dbReference type="EMBL" id="AP019400">
    <property type="protein sequence ID" value="BBI31075.1"/>
    <property type="molecule type" value="Genomic_DNA"/>
</dbReference>
<protein>
    <submittedName>
        <fullName evidence="2">Uncharacterized protein</fullName>
    </submittedName>
</protein>
<accession>A0A3T1CZ92</accession>
<keyword evidence="1" id="KW-1133">Transmembrane helix</keyword>
<reference evidence="2 3" key="1">
    <citation type="submission" date="2019-01" db="EMBL/GenBank/DDBJ databases">
        <title>Complete genome sequence of Cohnella hallensis HS21 isolated from Korean fir (Abies koreana) rhizospheric soil.</title>
        <authorList>
            <person name="Jiang L."/>
            <person name="Kang S.W."/>
            <person name="Kim S."/>
            <person name="Jung J."/>
            <person name="Kim C.Y."/>
            <person name="Kim D.H."/>
            <person name="Kim S.W."/>
            <person name="Lee J."/>
        </authorList>
    </citation>
    <scope>NUCLEOTIDE SEQUENCE [LARGE SCALE GENOMIC DNA]</scope>
    <source>
        <strain evidence="2 3">HS21</strain>
    </source>
</reference>
<name>A0A3T1CZ92_9BACL</name>
<gene>
    <name evidence="2" type="ORF">KCTCHS21_04740</name>
</gene>
<keyword evidence="1" id="KW-0812">Transmembrane</keyword>
<organism evidence="2 3">
    <name type="scientific">Cohnella abietis</name>
    <dbReference type="NCBI Taxonomy" id="2507935"/>
    <lineage>
        <taxon>Bacteria</taxon>
        <taxon>Bacillati</taxon>
        <taxon>Bacillota</taxon>
        <taxon>Bacilli</taxon>
        <taxon>Bacillales</taxon>
        <taxon>Paenibacillaceae</taxon>
        <taxon>Cohnella</taxon>
    </lineage>
</organism>
<evidence type="ECO:0000256" key="1">
    <source>
        <dbReference type="SAM" id="Phobius"/>
    </source>
</evidence>
<dbReference type="KEGG" id="cohn:KCTCHS21_04740"/>
<feature type="transmembrane region" description="Helical" evidence="1">
    <location>
        <begin position="26"/>
        <end position="43"/>
    </location>
</feature>
<dbReference type="AlphaFoldDB" id="A0A3T1CZ92"/>
<evidence type="ECO:0000313" key="2">
    <source>
        <dbReference type="EMBL" id="BBI31075.1"/>
    </source>
</evidence>
<keyword evidence="1" id="KW-0472">Membrane</keyword>
<dbReference type="Proteomes" id="UP000289856">
    <property type="component" value="Chromosome"/>
</dbReference>
<evidence type="ECO:0000313" key="3">
    <source>
        <dbReference type="Proteomes" id="UP000289856"/>
    </source>
</evidence>
<proteinExistence type="predicted"/>
<sequence>MPLPSDETTPPVTKIYLVTLYETSHVMPLRHLIVVTFLSLTLIKTGRKKKKVSPNKWGHFLNSYAMEKPASKAQA</sequence>
<keyword evidence="3" id="KW-1185">Reference proteome</keyword>